<evidence type="ECO:0000313" key="4">
    <source>
        <dbReference type="Proteomes" id="UP000681341"/>
    </source>
</evidence>
<keyword evidence="1 2" id="KW-0732">Signal</keyword>
<evidence type="ECO:0000313" key="3">
    <source>
        <dbReference type="EMBL" id="MBO3734288.1"/>
    </source>
</evidence>
<dbReference type="PANTHER" id="PTHR44103">
    <property type="entry name" value="PROPROTEIN CONVERTASE P"/>
    <property type="match status" value="1"/>
</dbReference>
<dbReference type="InterPro" id="IPR028994">
    <property type="entry name" value="Integrin_alpha_N"/>
</dbReference>
<name>A0ABS3U6B2_9ACTN</name>
<comment type="caution">
    <text evidence="3">The sequence shown here is derived from an EMBL/GenBank/DDBJ whole genome shotgun (WGS) entry which is preliminary data.</text>
</comment>
<dbReference type="SUPFAM" id="SSF69318">
    <property type="entry name" value="Integrin alpha N-terminal domain"/>
    <property type="match status" value="3"/>
</dbReference>
<gene>
    <name evidence="3" type="ORF">J5V16_15780</name>
</gene>
<dbReference type="EMBL" id="JAGFNP010000008">
    <property type="protein sequence ID" value="MBO3734288.1"/>
    <property type="molecule type" value="Genomic_DNA"/>
</dbReference>
<keyword evidence="4" id="KW-1185">Reference proteome</keyword>
<dbReference type="Gene3D" id="2.130.10.130">
    <property type="entry name" value="Integrin alpha, N-terminal"/>
    <property type="match status" value="2"/>
</dbReference>
<sequence>MNRIPSRGRLLRRVAAATATAVGAALLAAPAAQAQNTTSVDCAALGDNPIAAGLEAALEAAVSCGVEVRLESEATPYSTVYVTPQGQTRFIGTMDPTQDHGDHGTADTTLVDTGGVLSQAATPWPVELSHTDTGLPLLTAEAARVDWSGDQPVPSFSGSTAEYGELAPGLSLSVEAGVAASALRFTVADAEAWSSLVSGLTVTSDLGTYGYLPGVAAVATSFKAPETKVAGLTPFKVVDADGTVAAARLKVPNAAYEGGGYGGALTVFQPSTPLEELSFPLSVTTEWIFMNRQVSEWGGVTSATPKVPLYRGDAGLDEPYFEAAGANANQVVGAYCDQLVDPDCATTFEAAAYWTFEAPQAFLMNPSDTTWLTHRVVSATFSVDAAEGSPCIAPDLYRMAESETYHAGNSWSYRETAGTLADTGECHGNTAVYDVTDDLPHAYNIDFAMLGSAETARFDGGSARIEIVRDIQNFALAMNVCDSNGTPHSGTDTTSAWQSSSTIRNGDFKAWLWRPDLIDTDLTWTATLRNQSTGTVIATSEPALAVNGSNRGTAHEGSNDGRYSIDYSFASERLGYTRNATCHVGVDQSPPEIVAYTVTGARTVGNEVSVEVEVADESYPGDGRSLTVFCSGTKACDSRYKGLHDTTVAVFEVELAYSSNWITLRVQDQAGNTSVSESIYVQAVDTGTDYNGDDRPDLMAVKESDGTLRYYAGKGDGTFATPVSLGSGWGRMDVVMAGDLTGDDKVDLLARDTKTGTLYTYPGNGSGGLGARITVGTGWNAMGVFTSGGDYNADGDIDLLTVNKSDGKLYFYDGQGDGNFNPRIAIGTGWGVMDTLASVDDLNQDDKADLLAHDSRTGQYYLYNGTGTGGLGSRTPVPASLDGSGSDRYSQIIAAGDQDGDGKEDLFAVDSRTGELELHSLNGTGTPVHEGTVVATGWGGNRLAAVNEQRTYDYNGDNATDFVARRNSDGTAYLYPGNGSGAHGTRVSWGTALKGMTLIATAGDMNGDGFDDVLARTSGGTLYLYPGTGSGALNTAGRITIGTGWNAMSTIAGGQDYNSDGKADALAVQSSNGTLYLYPGKGDGTFGSRVSLGAGWNAMKEVTAVGDLDHDGHADALAVRSSDGCLYFYGGTGSGTFKTKVKVGCGWAAMDAITGVGDFNRDGHVDWAARRKSDGSLFLYPGNGAGNHTASKLVGTGWNSMTIA</sequence>
<dbReference type="InterPro" id="IPR013517">
    <property type="entry name" value="FG-GAP"/>
</dbReference>
<evidence type="ECO:0000256" key="2">
    <source>
        <dbReference type="SAM" id="SignalP"/>
    </source>
</evidence>
<dbReference type="PANTHER" id="PTHR44103:SF1">
    <property type="entry name" value="PROPROTEIN CONVERTASE P"/>
    <property type="match status" value="1"/>
</dbReference>
<feature type="signal peptide" evidence="2">
    <location>
        <begin position="1"/>
        <end position="34"/>
    </location>
</feature>
<organism evidence="3 4">
    <name type="scientific">Glycomyces niveus</name>
    <dbReference type="NCBI Taxonomy" id="2820287"/>
    <lineage>
        <taxon>Bacteria</taxon>
        <taxon>Bacillati</taxon>
        <taxon>Actinomycetota</taxon>
        <taxon>Actinomycetes</taxon>
        <taxon>Glycomycetales</taxon>
        <taxon>Glycomycetaceae</taxon>
        <taxon>Glycomyces</taxon>
    </lineage>
</organism>
<protein>
    <submittedName>
        <fullName evidence="3">VCBS repeat-containing protein</fullName>
    </submittedName>
</protein>
<dbReference type="Proteomes" id="UP000681341">
    <property type="component" value="Unassembled WGS sequence"/>
</dbReference>
<dbReference type="InterPro" id="IPR006311">
    <property type="entry name" value="TAT_signal"/>
</dbReference>
<feature type="chain" id="PRO_5046505528" evidence="2">
    <location>
        <begin position="35"/>
        <end position="1204"/>
    </location>
</feature>
<dbReference type="RefSeq" id="WP_208497389.1">
    <property type="nucleotide sequence ID" value="NZ_JAGFNP010000008.1"/>
</dbReference>
<dbReference type="PROSITE" id="PS51318">
    <property type="entry name" value="TAT"/>
    <property type="match status" value="1"/>
</dbReference>
<dbReference type="Pfam" id="PF13517">
    <property type="entry name" value="FG-GAP_3"/>
    <property type="match status" value="4"/>
</dbReference>
<accession>A0ABS3U6B2</accession>
<evidence type="ECO:0000256" key="1">
    <source>
        <dbReference type="ARBA" id="ARBA00022729"/>
    </source>
</evidence>
<reference evidence="3 4" key="1">
    <citation type="submission" date="2021-03" db="EMBL/GenBank/DDBJ databases">
        <title>Glycomyces sp. nov., a novel actinomycete isolated from soil.</title>
        <authorList>
            <person name="Yang X."/>
            <person name="Xu X."/>
        </authorList>
    </citation>
    <scope>NUCLEOTIDE SEQUENCE [LARGE SCALE GENOMIC DNA]</scope>
    <source>
        <strain evidence="3 4">NEAU-S30</strain>
    </source>
</reference>
<proteinExistence type="predicted"/>